<dbReference type="PANTHER" id="PTHR42877:SF7">
    <property type="entry name" value="FLAVIN-BINDING MONOOXYGENASE-RELATED"/>
    <property type="match status" value="1"/>
</dbReference>
<dbReference type="EMBL" id="KN840495">
    <property type="protein sequence ID" value="KIP07559.1"/>
    <property type="molecule type" value="Genomic_DNA"/>
</dbReference>
<dbReference type="HOGENOM" id="CLU_006937_6_1_1"/>
<comment type="similarity">
    <text evidence="1">Belongs to the FAD-binding monooxygenase family.</text>
</comment>
<dbReference type="InterPro" id="IPR000960">
    <property type="entry name" value="Flavin_mOase"/>
</dbReference>
<keyword evidence="4" id="KW-1185">Reference proteome</keyword>
<dbReference type="Pfam" id="PF13450">
    <property type="entry name" value="NAD_binding_8"/>
    <property type="match status" value="1"/>
</dbReference>
<name>A0A0C3NQV3_PHLG1</name>
<dbReference type="Proteomes" id="UP000053257">
    <property type="component" value="Unassembled WGS sequence"/>
</dbReference>
<dbReference type="OrthoDB" id="2779656at2759"/>
<dbReference type="AlphaFoldDB" id="A0A0C3NQV3"/>
<dbReference type="InterPro" id="IPR036188">
    <property type="entry name" value="FAD/NAD-bd_sf"/>
</dbReference>
<sequence>MSSKPNVAEAYRKGGTFKLLEEPVDRARPLRVVIVGAGFSGIATAYKIAQSLKNIDFVIYEKNEDFGGTWLENRYPGVSCDVPSHSYQFTFALNTEWSSYYPPGAETLAYIQKVAGRFGLRRHTKFQHSLVNALWSEEQGKWSLVVERADGSRFEDSAHIVVAATGILNMWSMPDIPGIEAFKGALVHTAGWSLGLVDDSWKNRRVAVIGCTATQLVPAIQPYVKQLDNYVRGRTWVSNVFSEEEKRVFRENPQVYDALRIETEDFMNAAHQMTLEGSKMQSSVRKAFEKRMRAMLKDSPQIADALIPDFPVVCRRLTGGMGYLEALVIHLTDEFTKAQYINCEIARITESGIETTDGKRRSYDVIIAATGYDTTFVPRYPIIGRCGTNIQDTWKEYPRTYLGLCQDTHPNWFQLTGPNTGLALGSLVPIIEAQADYVVACIDKFQRERIKTMTVRKAAVDDFQAYVDAYFPRTVFARRCRTWYKRGDPDGKVVALWPGSNLNQILVLEHPRFEDYDYTYTGDNSSQNRFYWLGNGSTLSQDEDKPGTRAWNITRKPSAKL</sequence>
<keyword evidence="2" id="KW-0560">Oxidoreductase</keyword>
<dbReference type="STRING" id="745531.A0A0C3NQV3"/>
<dbReference type="SUPFAM" id="SSF51905">
    <property type="entry name" value="FAD/NAD(P)-binding domain"/>
    <property type="match status" value="3"/>
</dbReference>
<accession>A0A0C3NQV3</accession>
<reference evidence="3 4" key="1">
    <citation type="journal article" date="2014" name="PLoS Genet.">
        <title>Analysis of the Phlebiopsis gigantea genome, transcriptome and secretome provides insight into its pioneer colonization strategies of wood.</title>
        <authorList>
            <person name="Hori C."/>
            <person name="Ishida T."/>
            <person name="Igarashi K."/>
            <person name="Samejima M."/>
            <person name="Suzuki H."/>
            <person name="Master E."/>
            <person name="Ferreira P."/>
            <person name="Ruiz-Duenas F.J."/>
            <person name="Held B."/>
            <person name="Canessa P."/>
            <person name="Larrondo L.F."/>
            <person name="Schmoll M."/>
            <person name="Druzhinina I.S."/>
            <person name="Kubicek C.P."/>
            <person name="Gaskell J.A."/>
            <person name="Kersten P."/>
            <person name="St John F."/>
            <person name="Glasner J."/>
            <person name="Sabat G."/>
            <person name="Splinter BonDurant S."/>
            <person name="Syed K."/>
            <person name="Yadav J."/>
            <person name="Mgbeahuruike A.C."/>
            <person name="Kovalchuk A."/>
            <person name="Asiegbu F.O."/>
            <person name="Lackner G."/>
            <person name="Hoffmeister D."/>
            <person name="Rencoret J."/>
            <person name="Gutierrez A."/>
            <person name="Sun H."/>
            <person name="Lindquist E."/>
            <person name="Barry K."/>
            <person name="Riley R."/>
            <person name="Grigoriev I.V."/>
            <person name="Henrissat B."/>
            <person name="Kues U."/>
            <person name="Berka R.M."/>
            <person name="Martinez A.T."/>
            <person name="Covert S.F."/>
            <person name="Blanchette R.A."/>
            <person name="Cullen D."/>
        </authorList>
    </citation>
    <scope>NUCLEOTIDE SEQUENCE [LARGE SCALE GENOMIC DNA]</scope>
    <source>
        <strain evidence="3 4">11061_1 CR5-6</strain>
    </source>
</reference>
<evidence type="ECO:0000256" key="1">
    <source>
        <dbReference type="ARBA" id="ARBA00010139"/>
    </source>
</evidence>
<dbReference type="PRINTS" id="PR00370">
    <property type="entry name" value="FMOXYGENASE"/>
</dbReference>
<evidence type="ECO:0000313" key="3">
    <source>
        <dbReference type="EMBL" id="KIP07559.1"/>
    </source>
</evidence>
<dbReference type="Gene3D" id="3.50.50.60">
    <property type="entry name" value="FAD/NAD(P)-binding domain"/>
    <property type="match status" value="2"/>
</dbReference>
<dbReference type="GO" id="GO:0050660">
    <property type="term" value="F:flavin adenine dinucleotide binding"/>
    <property type="evidence" value="ECO:0007669"/>
    <property type="project" value="InterPro"/>
</dbReference>
<organism evidence="3 4">
    <name type="scientific">Phlebiopsis gigantea (strain 11061_1 CR5-6)</name>
    <name type="common">White-rot fungus</name>
    <name type="synonym">Peniophora gigantea</name>
    <dbReference type="NCBI Taxonomy" id="745531"/>
    <lineage>
        <taxon>Eukaryota</taxon>
        <taxon>Fungi</taxon>
        <taxon>Dikarya</taxon>
        <taxon>Basidiomycota</taxon>
        <taxon>Agaricomycotina</taxon>
        <taxon>Agaricomycetes</taxon>
        <taxon>Polyporales</taxon>
        <taxon>Phanerochaetaceae</taxon>
        <taxon>Phlebiopsis</taxon>
    </lineage>
</organism>
<evidence type="ECO:0000313" key="4">
    <source>
        <dbReference type="Proteomes" id="UP000053257"/>
    </source>
</evidence>
<dbReference type="PANTHER" id="PTHR42877">
    <property type="entry name" value="L-ORNITHINE N(5)-MONOOXYGENASE-RELATED"/>
    <property type="match status" value="1"/>
</dbReference>
<evidence type="ECO:0008006" key="5">
    <source>
        <dbReference type="Google" id="ProtNLM"/>
    </source>
</evidence>
<gene>
    <name evidence="3" type="ORF">PHLGIDRAFT_70919</name>
</gene>
<protein>
    <recommendedName>
        <fullName evidence="5">FAD/NAD(P)-binding domain-containing protein</fullName>
    </recommendedName>
</protein>
<dbReference type="InterPro" id="IPR051209">
    <property type="entry name" value="FAD-bind_Monooxygenase_sf"/>
</dbReference>
<proteinExistence type="inferred from homology"/>
<dbReference type="GO" id="GO:0050661">
    <property type="term" value="F:NADP binding"/>
    <property type="evidence" value="ECO:0007669"/>
    <property type="project" value="InterPro"/>
</dbReference>
<dbReference type="GO" id="GO:0016491">
    <property type="term" value="F:oxidoreductase activity"/>
    <property type="evidence" value="ECO:0007669"/>
    <property type="project" value="UniProtKB-KW"/>
</dbReference>
<evidence type="ECO:0000256" key="2">
    <source>
        <dbReference type="ARBA" id="ARBA00023002"/>
    </source>
</evidence>